<keyword evidence="2 7" id="KW-0227">DNA damage</keyword>
<dbReference type="SMART" id="SM00493">
    <property type="entry name" value="TOPRIM"/>
    <property type="match status" value="1"/>
</dbReference>
<dbReference type="Gene3D" id="3.40.1360.10">
    <property type="match status" value="1"/>
</dbReference>
<dbReference type="InterPro" id="IPR006171">
    <property type="entry name" value="TOPRIM_dom"/>
</dbReference>
<evidence type="ECO:0000256" key="1">
    <source>
        <dbReference type="ARBA" id="ARBA00022723"/>
    </source>
</evidence>
<dbReference type="GO" id="GO:0003677">
    <property type="term" value="F:DNA binding"/>
    <property type="evidence" value="ECO:0007669"/>
    <property type="project" value="UniProtKB-UniRule"/>
</dbReference>
<dbReference type="CDD" id="cd01025">
    <property type="entry name" value="TOPRIM_recR"/>
    <property type="match status" value="1"/>
</dbReference>
<dbReference type="Pfam" id="PF02132">
    <property type="entry name" value="RecR_ZnF"/>
    <property type="match status" value="1"/>
</dbReference>
<gene>
    <name evidence="7" type="primary">recR</name>
    <name evidence="9" type="ordered locus">Cyagr_0929</name>
</gene>
<reference evidence="10" key="1">
    <citation type="journal article" date="2013" name="Proc. Natl. Acad. Sci. U.S.A.">
        <title>Improving the coverage of the cyanobacterial phylum using diversity-driven genome sequencing.</title>
        <authorList>
            <person name="Shih P.M."/>
            <person name="Wu D."/>
            <person name="Latifi A."/>
            <person name="Axen S.D."/>
            <person name="Fewer D.P."/>
            <person name="Talla E."/>
            <person name="Calteau A."/>
            <person name="Cai F."/>
            <person name="Tandeau de Marsac N."/>
            <person name="Rippka R."/>
            <person name="Herdman M."/>
            <person name="Sivonen K."/>
            <person name="Coursin T."/>
            <person name="Laurent T."/>
            <person name="Goodwin L."/>
            <person name="Nolan M."/>
            <person name="Davenport K.W."/>
            <person name="Han C.S."/>
            <person name="Rubin E.M."/>
            <person name="Eisen J.A."/>
            <person name="Woyke T."/>
            <person name="Gugger M."/>
            <person name="Kerfeld C.A."/>
        </authorList>
    </citation>
    <scope>NUCLEOTIDE SEQUENCE [LARGE SCALE GENOMIC DNA]</scope>
    <source>
        <strain evidence="10">ATCC 27147 / PCC 6307</strain>
    </source>
</reference>
<dbReference type="InterPro" id="IPR000093">
    <property type="entry name" value="DNA_Rcmb_RecR"/>
</dbReference>
<protein>
    <recommendedName>
        <fullName evidence="7">Recombination protein RecR</fullName>
    </recommendedName>
</protein>
<dbReference type="NCBIfam" id="TIGR00615">
    <property type="entry name" value="recR"/>
    <property type="match status" value="1"/>
</dbReference>
<keyword evidence="5 7" id="KW-0233">DNA recombination</keyword>
<accession>K9P5W0</accession>
<dbReference type="eggNOG" id="COG0353">
    <property type="taxonomic scope" value="Bacteria"/>
</dbReference>
<dbReference type="Pfam" id="PF21175">
    <property type="entry name" value="RecR_C"/>
    <property type="match status" value="1"/>
</dbReference>
<dbReference type="HAMAP" id="MF_00017">
    <property type="entry name" value="RecR"/>
    <property type="match status" value="1"/>
</dbReference>
<dbReference type="PANTHER" id="PTHR30446">
    <property type="entry name" value="RECOMBINATION PROTEIN RECR"/>
    <property type="match status" value="1"/>
</dbReference>
<proteinExistence type="inferred from homology"/>
<dbReference type="InterPro" id="IPR015967">
    <property type="entry name" value="Rcmb_RecR_Znf"/>
</dbReference>
<evidence type="ECO:0000259" key="8">
    <source>
        <dbReference type="PROSITE" id="PS50880"/>
    </source>
</evidence>
<evidence type="ECO:0000256" key="5">
    <source>
        <dbReference type="ARBA" id="ARBA00023172"/>
    </source>
</evidence>
<dbReference type="KEGG" id="cgc:Cyagr_0929"/>
<evidence type="ECO:0000313" key="10">
    <source>
        <dbReference type="Proteomes" id="UP000010388"/>
    </source>
</evidence>
<feature type="zinc finger region" description="C4-type" evidence="7">
    <location>
        <begin position="71"/>
        <end position="86"/>
    </location>
</feature>
<dbReference type="AlphaFoldDB" id="K9P5W0"/>
<evidence type="ECO:0000256" key="6">
    <source>
        <dbReference type="ARBA" id="ARBA00023204"/>
    </source>
</evidence>
<dbReference type="STRING" id="292564.Cyagr_0929"/>
<evidence type="ECO:0000313" key="9">
    <source>
        <dbReference type="EMBL" id="AFY28111.1"/>
    </source>
</evidence>
<evidence type="ECO:0000256" key="4">
    <source>
        <dbReference type="ARBA" id="ARBA00022833"/>
    </source>
</evidence>
<sequence length="212" mass="23627">MGRLDCFPPAAGSLSGFTRPLARLIDQFERLPGIGPRTAQRLALHLLRQPEEQIRSFADALLAARSQVGQCRRCFHLSAEELCEICRNEERRNGQICVVADSRDLLAMERSREFHGQYHVLGGLISPMDGIGPELLQIQPLVERVDREGAIEVILALTPSVEGDTTSLYLARLLKPFTSVTRIAYGLPVGGELEYADEVTLARAFEGRRRME</sequence>
<dbReference type="Pfam" id="PF13662">
    <property type="entry name" value="Toprim_4"/>
    <property type="match status" value="1"/>
</dbReference>
<comment type="function">
    <text evidence="7">May play a role in DNA repair. It seems to be involved in an RecBC-independent recombinational process of DNA repair. It may act with RecF and RecO.</text>
</comment>
<keyword evidence="6 7" id="KW-0234">DNA repair</keyword>
<keyword evidence="3 7" id="KW-0863">Zinc-finger</keyword>
<evidence type="ECO:0000256" key="2">
    <source>
        <dbReference type="ARBA" id="ARBA00022763"/>
    </source>
</evidence>
<dbReference type="EMBL" id="CP003495">
    <property type="protein sequence ID" value="AFY28111.1"/>
    <property type="molecule type" value="Genomic_DNA"/>
</dbReference>
<dbReference type="GO" id="GO:0006281">
    <property type="term" value="P:DNA repair"/>
    <property type="evidence" value="ECO:0007669"/>
    <property type="project" value="UniProtKB-UniRule"/>
</dbReference>
<comment type="similarity">
    <text evidence="7">Belongs to the RecR family.</text>
</comment>
<dbReference type="Gene3D" id="1.10.8.420">
    <property type="entry name" value="RecR Domain 1"/>
    <property type="match status" value="1"/>
</dbReference>
<dbReference type="InterPro" id="IPR034137">
    <property type="entry name" value="TOPRIM_RecR"/>
</dbReference>
<dbReference type="GO" id="GO:0006310">
    <property type="term" value="P:DNA recombination"/>
    <property type="evidence" value="ECO:0007669"/>
    <property type="project" value="UniProtKB-UniRule"/>
</dbReference>
<organism evidence="9 10">
    <name type="scientific">Cyanobium gracile (strain ATCC 27147 / PCC 6307)</name>
    <dbReference type="NCBI Taxonomy" id="292564"/>
    <lineage>
        <taxon>Bacteria</taxon>
        <taxon>Bacillati</taxon>
        <taxon>Cyanobacteriota</taxon>
        <taxon>Cyanophyceae</taxon>
        <taxon>Synechococcales</taxon>
        <taxon>Prochlorococcaceae</taxon>
        <taxon>Cyanobium</taxon>
    </lineage>
</organism>
<evidence type="ECO:0000256" key="7">
    <source>
        <dbReference type="HAMAP-Rule" id="MF_00017"/>
    </source>
</evidence>
<keyword evidence="1 7" id="KW-0479">Metal-binding</keyword>
<dbReference type="PATRIC" id="fig|292564.3.peg.882"/>
<evidence type="ECO:0000256" key="3">
    <source>
        <dbReference type="ARBA" id="ARBA00022771"/>
    </source>
</evidence>
<dbReference type="Pfam" id="PF21176">
    <property type="entry name" value="RecR_HhH"/>
    <property type="match status" value="1"/>
</dbReference>
<dbReference type="GO" id="GO:0008270">
    <property type="term" value="F:zinc ion binding"/>
    <property type="evidence" value="ECO:0007669"/>
    <property type="project" value="UniProtKB-KW"/>
</dbReference>
<keyword evidence="4 7" id="KW-0862">Zinc</keyword>
<dbReference type="InterPro" id="IPR023627">
    <property type="entry name" value="Rcmb_RecR"/>
</dbReference>
<dbReference type="Proteomes" id="UP000010388">
    <property type="component" value="Chromosome"/>
</dbReference>
<dbReference type="HOGENOM" id="CLU_060739_1_0_3"/>
<dbReference type="SUPFAM" id="SSF111304">
    <property type="entry name" value="Recombination protein RecR"/>
    <property type="match status" value="1"/>
</dbReference>
<feature type="domain" description="Toprim" evidence="8">
    <location>
        <begin position="94"/>
        <end position="188"/>
    </location>
</feature>
<dbReference type="PANTHER" id="PTHR30446:SF0">
    <property type="entry name" value="RECOMBINATION PROTEIN RECR"/>
    <property type="match status" value="1"/>
</dbReference>
<dbReference type="Gene3D" id="6.10.250.240">
    <property type="match status" value="1"/>
</dbReference>
<name>K9P5W0_CYAGP</name>
<dbReference type="PROSITE" id="PS50880">
    <property type="entry name" value="TOPRIM"/>
    <property type="match status" value="1"/>
</dbReference>